<protein>
    <recommendedName>
        <fullName evidence="4">Tetratricopeptide repeat protein</fullName>
    </recommendedName>
</protein>
<reference evidence="2 3" key="1">
    <citation type="submission" date="2019-04" db="EMBL/GenBank/DDBJ databases">
        <authorList>
            <person name="Li Y."/>
            <person name="Wang J."/>
        </authorList>
    </citation>
    <scope>NUCLEOTIDE SEQUENCE [LARGE SCALE GENOMIC DNA]</scope>
    <source>
        <strain evidence="2 3">DSM 14668</strain>
    </source>
</reference>
<dbReference type="RefSeq" id="WP_136936059.1">
    <property type="nucleotide sequence ID" value="NZ_SSMQ01000113.1"/>
</dbReference>
<proteinExistence type="predicted"/>
<evidence type="ECO:0008006" key="4">
    <source>
        <dbReference type="Google" id="ProtNLM"/>
    </source>
</evidence>
<keyword evidence="3" id="KW-1185">Reference proteome</keyword>
<dbReference type="Proteomes" id="UP000309215">
    <property type="component" value="Unassembled WGS sequence"/>
</dbReference>
<organism evidence="2 3">
    <name type="scientific">Polyangium fumosum</name>
    <dbReference type="NCBI Taxonomy" id="889272"/>
    <lineage>
        <taxon>Bacteria</taxon>
        <taxon>Pseudomonadati</taxon>
        <taxon>Myxococcota</taxon>
        <taxon>Polyangia</taxon>
        <taxon>Polyangiales</taxon>
        <taxon>Polyangiaceae</taxon>
        <taxon>Polyangium</taxon>
    </lineage>
</organism>
<feature type="compositionally biased region" description="Pro residues" evidence="1">
    <location>
        <begin position="169"/>
        <end position="178"/>
    </location>
</feature>
<feature type="region of interest" description="Disordered" evidence="1">
    <location>
        <begin position="144"/>
        <end position="178"/>
    </location>
</feature>
<dbReference type="EMBL" id="SSMQ01000113">
    <property type="protein sequence ID" value="TKC94126.1"/>
    <property type="molecule type" value="Genomic_DNA"/>
</dbReference>
<comment type="caution">
    <text evidence="2">The sequence shown here is derived from an EMBL/GenBank/DDBJ whole genome shotgun (WGS) entry which is preliminary data.</text>
</comment>
<evidence type="ECO:0000313" key="2">
    <source>
        <dbReference type="EMBL" id="TKC94126.1"/>
    </source>
</evidence>
<dbReference type="AlphaFoldDB" id="A0A4U1IJQ4"/>
<dbReference type="PROSITE" id="PS51257">
    <property type="entry name" value="PROKAR_LIPOPROTEIN"/>
    <property type="match status" value="1"/>
</dbReference>
<accession>A0A4U1IJQ4</accession>
<dbReference type="OrthoDB" id="5515356at2"/>
<feature type="compositionally biased region" description="Basic and acidic residues" evidence="1">
    <location>
        <begin position="147"/>
        <end position="167"/>
    </location>
</feature>
<sequence length="178" mass="19311">MPRLASLVSTLSALALLGSVLFGCATYRQDLERAQKHYEENQYEKALALFRVLEPDMDSLSDAEQAKYAYLRGMTDYRLAGLQLAANVPGGVADPKRGYRDNARHWLAVAAATEKNTPGGLSGDEKKRLEDALTDLNKDVYGGIESVEDKVDDTKKTDDAAEKKAEPDAAPPAAPAPK</sequence>
<evidence type="ECO:0000313" key="3">
    <source>
        <dbReference type="Proteomes" id="UP000309215"/>
    </source>
</evidence>
<gene>
    <name evidence="2" type="ORF">E8A74_48765</name>
</gene>
<name>A0A4U1IJQ4_9BACT</name>
<evidence type="ECO:0000256" key="1">
    <source>
        <dbReference type="SAM" id="MobiDB-lite"/>
    </source>
</evidence>